<dbReference type="EMBL" id="CP000572">
    <property type="protein sequence ID" value="ABN89342.1"/>
    <property type="molecule type" value="Genomic_DNA"/>
</dbReference>
<evidence type="ECO:0000256" key="1">
    <source>
        <dbReference type="SAM" id="MobiDB-lite"/>
    </source>
</evidence>
<proteinExistence type="predicted"/>
<dbReference type="KEGG" id="bpl:BURPS1106A_0882"/>
<gene>
    <name evidence="2" type="ordered locus">BURPS1106A_0882</name>
</gene>
<dbReference type="Proteomes" id="UP000006738">
    <property type="component" value="Chromosome I"/>
</dbReference>
<accession>A3NS42</accession>
<organism evidence="2 3">
    <name type="scientific">Burkholderia pseudomallei (strain 1106a)</name>
    <dbReference type="NCBI Taxonomy" id="357348"/>
    <lineage>
        <taxon>Bacteria</taxon>
        <taxon>Pseudomonadati</taxon>
        <taxon>Pseudomonadota</taxon>
        <taxon>Betaproteobacteria</taxon>
        <taxon>Burkholderiales</taxon>
        <taxon>Burkholderiaceae</taxon>
        <taxon>Burkholderia</taxon>
        <taxon>pseudomallei group</taxon>
    </lineage>
</organism>
<protein>
    <submittedName>
        <fullName evidence="2">Uncharacterized protein</fullName>
    </submittedName>
</protein>
<name>A3NS42_BURP0</name>
<dbReference type="AlphaFoldDB" id="A3NS42"/>
<sequence length="106" mass="11086">MSTSCFHRVSPRGIRAPGPGRSRAARRSAGRGGCRPASLPIKRRARRKRTSGCRNATDARGAGGFAAPNGFEGGFDDGFARGGRGGGAASAWASARRVARRCDEVR</sequence>
<feature type="region of interest" description="Disordered" evidence="1">
    <location>
        <begin position="73"/>
        <end position="92"/>
    </location>
</feature>
<feature type="compositionally biased region" description="Basic residues" evidence="1">
    <location>
        <begin position="41"/>
        <end position="51"/>
    </location>
</feature>
<feature type="compositionally biased region" description="Low complexity" evidence="1">
    <location>
        <begin position="11"/>
        <end position="22"/>
    </location>
</feature>
<evidence type="ECO:0000313" key="2">
    <source>
        <dbReference type="EMBL" id="ABN89342.1"/>
    </source>
</evidence>
<reference evidence="2 3" key="1">
    <citation type="submission" date="2007-02" db="EMBL/GenBank/DDBJ databases">
        <authorList>
            <person name="DeShazer D."/>
            <person name="Woods D.E."/>
            <person name="Nierman W.C."/>
        </authorList>
    </citation>
    <scope>NUCLEOTIDE SEQUENCE [LARGE SCALE GENOMIC DNA]</scope>
    <source>
        <strain evidence="2 3">1106a</strain>
    </source>
</reference>
<dbReference type="HOGENOM" id="CLU_2218101_0_0_4"/>
<feature type="region of interest" description="Disordered" evidence="1">
    <location>
        <begin position="1"/>
        <end position="67"/>
    </location>
</feature>
<evidence type="ECO:0000313" key="3">
    <source>
        <dbReference type="Proteomes" id="UP000006738"/>
    </source>
</evidence>